<organism evidence="2 3">
    <name type="scientific">Saccharothrix syringae</name>
    <name type="common">Nocardiopsis syringae</name>
    <dbReference type="NCBI Taxonomy" id="103733"/>
    <lineage>
        <taxon>Bacteria</taxon>
        <taxon>Bacillati</taxon>
        <taxon>Actinomycetota</taxon>
        <taxon>Actinomycetes</taxon>
        <taxon>Pseudonocardiales</taxon>
        <taxon>Pseudonocardiaceae</taxon>
        <taxon>Saccharothrix</taxon>
    </lineage>
</organism>
<reference evidence="3" key="1">
    <citation type="journal article" date="2021" name="Curr. Microbiol.">
        <title>Complete genome of nocamycin-producing strain Saccharothrix syringae NRRL B-16468 reveals the biosynthetic potential for secondary metabolites.</title>
        <authorList>
            <person name="Mo X."/>
            <person name="Yang S."/>
        </authorList>
    </citation>
    <scope>NUCLEOTIDE SEQUENCE [LARGE SCALE GENOMIC DNA]</scope>
    <source>
        <strain evidence="3">ATCC 51364 / DSM 43886 / JCM 6844 / KCTC 9398 / NBRC 14523 / NRRL B-16468 / INA 2240</strain>
    </source>
</reference>
<gene>
    <name evidence="2" type="ORF">EKG83_32660</name>
</gene>
<dbReference type="KEGG" id="ssyi:EKG83_32660"/>
<dbReference type="Proteomes" id="UP000325787">
    <property type="component" value="Chromosome"/>
</dbReference>
<dbReference type="PANTHER" id="PTHR39209">
    <property type="match status" value="1"/>
</dbReference>
<protein>
    <recommendedName>
        <fullName evidence="1">B3/B4 tRNA-binding domain-containing protein</fullName>
    </recommendedName>
</protein>
<accession>A0A5Q0H6E9</accession>
<dbReference type="GO" id="GO:0004826">
    <property type="term" value="F:phenylalanine-tRNA ligase activity"/>
    <property type="evidence" value="ECO:0007669"/>
    <property type="project" value="InterPro"/>
</dbReference>
<dbReference type="InterPro" id="IPR005146">
    <property type="entry name" value="B3/B4_tRNA-bd"/>
</dbReference>
<dbReference type="SUPFAM" id="SSF56037">
    <property type="entry name" value="PheT/TilS domain"/>
    <property type="match status" value="1"/>
</dbReference>
<dbReference type="AlphaFoldDB" id="A0A5Q0H6E9"/>
<evidence type="ECO:0000313" key="2">
    <source>
        <dbReference type="EMBL" id="QFZ21514.1"/>
    </source>
</evidence>
<proteinExistence type="predicted"/>
<dbReference type="EMBL" id="CP034550">
    <property type="protein sequence ID" value="QFZ21514.1"/>
    <property type="molecule type" value="Genomic_DNA"/>
</dbReference>
<dbReference type="PANTHER" id="PTHR39209:SF2">
    <property type="entry name" value="CYTOPLASMIC PROTEIN"/>
    <property type="match status" value="1"/>
</dbReference>
<dbReference type="RefSeq" id="WP_033435075.1">
    <property type="nucleotide sequence ID" value="NZ_CP034550.1"/>
</dbReference>
<dbReference type="InterPro" id="IPR020825">
    <property type="entry name" value="Phe-tRNA_synthase-like_B3/B4"/>
</dbReference>
<dbReference type="OrthoDB" id="276580at2"/>
<dbReference type="SMART" id="SM00873">
    <property type="entry name" value="B3_4"/>
    <property type="match status" value="1"/>
</dbReference>
<dbReference type="GO" id="GO:0003723">
    <property type="term" value="F:RNA binding"/>
    <property type="evidence" value="ECO:0007669"/>
    <property type="project" value="InterPro"/>
</dbReference>
<feature type="domain" description="B3/B4 tRNA-binding" evidence="1">
    <location>
        <begin position="60"/>
        <end position="211"/>
    </location>
</feature>
<evidence type="ECO:0000313" key="3">
    <source>
        <dbReference type="Proteomes" id="UP000325787"/>
    </source>
</evidence>
<sequence length="234" mass="25543">MRAFRHLDEVRRDFPELAAGVVRVEGITADVSAEARVAAFLAVADARLDGRAESELPEVRAWRRVFSRMGLKPTQYRCASEALLRRYRVERVMPRVHPLVDLCNAVSMAFGVPVAALDLDRVEGSLEVRYARGDEVYHTFAGGTEHPNPGEVVFADAAHRAHARRWTNRQSGYSAVRDGTEAVLIVAEAVHDTAVADVRELTAVLAGEVAGLWSVEPRSAVLDADGARFDLGGG</sequence>
<evidence type="ECO:0000259" key="1">
    <source>
        <dbReference type="SMART" id="SM00873"/>
    </source>
</evidence>
<keyword evidence="3" id="KW-1185">Reference proteome</keyword>
<dbReference type="Pfam" id="PF03483">
    <property type="entry name" value="B3_4"/>
    <property type="match status" value="1"/>
</dbReference>
<name>A0A5Q0H6E9_SACSY</name>
<dbReference type="Gene3D" id="3.50.40.10">
    <property type="entry name" value="Phenylalanyl-trna Synthetase, Chain B, domain 3"/>
    <property type="match status" value="1"/>
</dbReference>